<protein>
    <submittedName>
        <fullName evidence="2">Extracellular solute-binding protein</fullName>
    </submittedName>
</protein>
<keyword evidence="1" id="KW-0732">Signal</keyword>
<organism evidence="2 3">
    <name type="scientific">Cohnella herbarum</name>
    <dbReference type="NCBI Taxonomy" id="2728023"/>
    <lineage>
        <taxon>Bacteria</taxon>
        <taxon>Bacillati</taxon>
        <taxon>Bacillota</taxon>
        <taxon>Bacilli</taxon>
        <taxon>Bacillales</taxon>
        <taxon>Paenibacillaceae</taxon>
        <taxon>Cohnella</taxon>
    </lineage>
</organism>
<dbReference type="AlphaFoldDB" id="A0A7Z2ZRR5"/>
<dbReference type="InterPro" id="IPR006059">
    <property type="entry name" value="SBP"/>
</dbReference>
<dbReference type="SUPFAM" id="SSF53850">
    <property type="entry name" value="Periplasmic binding protein-like II"/>
    <property type="match status" value="1"/>
</dbReference>
<dbReference type="Gene3D" id="3.40.190.10">
    <property type="entry name" value="Periplasmic binding protein-like II"/>
    <property type="match status" value="2"/>
</dbReference>
<dbReference type="Pfam" id="PF01547">
    <property type="entry name" value="SBP_bac_1"/>
    <property type="match status" value="1"/>
</dbReference>
<proteinExistence type="predicted"/>
<feature type="signal peptide" evidence="1">
    <location>
        <begin position="1"/>
        <end position="20"/>
    </location>
</feature>
<evidence type="ECO:0000313" key="3">
    <source>
        <dbReference type="Proteomes" id="UP000502248"/>
    </source>
</evidence>
<accession>A0A7Z2ZRR5</accession>
<evidence type="ECO:0000256" key="1">
    <source>
        <dbReference type="SAM" id="SignalP"/>
    </source>
</evidence>
<dbReference type="Proteomes" id="UP000502248">
    <property type="component" value="Chromosome"/>
</dbReference>
<gene>
    <name evidence="2" type="ORF">HH215_26255</name>
</gene>
<dbReference type="InterPro" id="IPR050490">
    <property type="entry name" value="Bact_solute-bd_prot1"/>
</dbReference>
<evidence type="ECO:0000313" key="2">
    <source>
        <dbReference type="EMBL" id="QJD88357.1"/>
    </source>
</evidence>
<sequence>MSVKKRSFAVGMLSAALCLAIVMSGCSNKEQENSTPVNESNAFVFGETPVEFSFYGNYDWYTMQPWGEDPASKWIKENKKVNVIPVPAQGASVQKFNTMVASKDLPDVMFMDRGPLVEKLRQAGKLVPLDDYLDKYPNLKKYAGEETLNMLRSDDGKLYQFPNWYTSTPMGNGGYMINKTIYKELGSPKLETFDDLYAYLKLVKEKFPDVIPFDIGYGTQGISILYSGFGEDHTAAYTSYGFVPSGDKLTSLFANPAFKETITFASTLFREKLITQDALTQTRDQVVEKLNTGKVAVYASYDTADLGSQATVELKKNDPNAGYTMIWPLRKEGVDPNKVYPNNYDSIGWNVNVITTEAKNPEGIFAYLDWLTGEEGERIVFWGPEGLYWEGTDENGAPIWTEKFKTDVEERTKFMAATDSFQWAGNTSFIDGSKASNNMKLPEDQRDWAAEAQFTIAWKTSYNTTQFSNLTPDPASEEGKVLQKVADIETSVIAKGLYAGSDAEVEKIIMDGENAANKAGYVKLLEYETARWQENLKKMNGK</sequence>
<dbReference type="EMBL" id="CP051680">
    <property type="protein sequence ID" value="QJD88357.1"/>
    <property type="molecule type" value="Genomic_DNA"/>
</dbReference>
<name>A0A7Z2ZRR5_9BACL</name>
<feature type="chain" id="PRO_5039666032" evidence="1">
    <location>
        <begin position="21"/>
        <end position="542"/>
    </location>
</feature>
<reference evidence="2 3" key="1">
    <citation type="submission" date="2020-04" db="EMBL/GenBank/DDBJ databases">
        <title>Genome sequencing of novel species.</title>
        <authorList>
            <person name="Heo J."/>
            <person name="Kim S.-J."/>
            <person name="Kim J.-S."/>
            <person name="Hong S.-B."/>
            <person name="Kwon S.-W."/>
        </authorList>
    </citation>
    <scope>NUCLEOTIDE SEQUENCE [LARGE SCALE GENOMIC DNA]</scope>
    <source>
        <strain evidence="2 3">MFER-1</strain>
    </source>
</reference>
<dbReference type="KEGG" id="cheb:HH215_26255"/>
<dbReference type="PANTHER" id="PTHR43649">
    <property type="entry name" value="ARABINOSE-BINDING PROTEIN-RELATED"/>
    <property type="match status" value="1"/>
</dbReference>
<dbReference type="PROSITE" id="PS51257">
    <property type="entry name" value="PROKAR_LIPOPROTEIN"/>
    <property type="match status" value="1"/>
</dbReference>
<keyword evidence="3" id="KW-1185">Reference proteome</keyword>
<dbReference type="PANTHER" id="PTHR43649:SF12">
    <property type="entry name" value="DIACETYLCHITOBIOSE BINDING PROTEIN DASA"/>
    <property type="match status" value="1"/>
</dbReference>